<evidence type="ECO:0000313" key="3">
    <source>
        <dbReference type="EMBL" id="KTR25693.1"/>
    </source>
</evidence>
<dbReference type="AlphaFoldDB" id="A0A0V8GDB6"/>
<reference evidence="3 6" key="2">
    <citation type="journal article" date="2016" name="Front. Microbiol.">
        <title>Genomic Resource of Rice Seed Associated Bacteria.</title>
        <authorList>
            <person name="Midha S."/>
            <person name="Bansal K."/>
            <person name="Sharma S."/>
            <person name="Kumar N."/>
            <person name="Patil P.P."/>
            <person name="Chaudhry V."/>
            <person name="Patil P.B."/>
        </authorList>
    </citation>
    <scope>NUCLEOTIDE SEQUENCE [LARGE SCALE GENOMIC DNA]</scope>
    <source>
        <strain evidence="3 6">RSA11</strain>
    </source>
</reference>
<dbReference type="Proteomes" id="UP001387110">
    <property type="component" value="Unassembled WGS sequence"/>
</dbReference>
<dbReference type="Proteomes" id="UP000053797">
    <property type="component" value="Unassembled WGS sequence"/>
</dbReference>
<evidence type="ECO:0000313" key="5">
    <source>
        <dbReference type="Proteomes" id="UP000053797"/>
    </source>
</evidence>
<dbReference type="OrthoDB" id="2357392at2"/>
<keyword evidence="7" id="KW-1185">Reference proteome</keyword>
<comment type="caution">
    <text evidence="2">The sequence shown here is derived from an EMBL/GenBank/DDBJ whole genome shotgun (WGS) entry which is preliminary data.</text>
</comment>
<dbReference type="RefSeq" id="WP_023467260.1">
    <property type="nucleotide sequence ID" value="NZ_FMYN01000005.1"/>
</dbReference>
<feature type="transmembrane region" description="Helical" evidence="1">
    <location>
        <begin position="12"/>
        <end position="40"/>
    </location>
</feature>
<dbReference type="GeneID" id="90838216"/>
<gene>
    <name evidence="2" type="ORF">AS033_13665</name>
    <name evidence="3" type="ORF">RSA11_14100</name>
    <name evidence="4" type="ORF">SZL87_14160</name>
</gene>
<name>A0A0V8GDB6_9BACL</name>
<keyword evidence="1" id="KW-0472">Membrane</keyword>
<evidence type="ECO:0000313" key="4">
    <source>
        <dbReference type="EMBL" id="MEI4463567.1"/>
    </source>
</evidence>
<evidence type="ECO:0000313" key="7">
    <source>
        <dbReference type="Proteomes" id="UP001387110"/>
    </source>
</evidence>
<dbReference type="EMBL" id="JBAWKY010000005">
    <property type="protein sequence ID" value="MEI4463567.1"/>
    <property type="molecule type" value="Genomic_DNA"/>
</dbReference>
<reference evidence="4 7" key="3">
    <citation type="submission" date="2023-12" db="EMBL/GenBank/DDBJ databases">
        <authorList>
            <person name="Easwaran N."/>
            <person name="Lazarus H.P.S."/>
        </authorList>
    </citation>
    <scope>NUCLEOTIDE SEQUENCE [LARGE SCALE GENOMIC DNA]</scope>
    <source>
        <strain evidence="4 7">VIT-2023</strain>
    </source>
</reference>
<evidence type="ECO:0000313" key="6">
    <source>
        <dbReference type="Proteomes" id="UP000072605"/>
    </source>
</evidence>
<evidence type="ECO:0008006" key="8">
    <source>
        <dbReference type="Google" id="ProtNLM"/>
    </source>
</evidence>
<dbReference type="EMBL" id="LDQV01000033">
    <property type="protein sequence ID" value="KTR25693.1"/>
    <property type="molecule type" value="Genomic_DNA"/>
</dbReference>
<evidence type="ECO:0000256" key="1">
    <source>
        <dbReference type="SAM" id="Phobius"/>
    </source>
</evidence>
<proteinExistence type="predicted"/>
<keyword evidence="1" id="KW-0812">Transmembrane</keyword>
<feature type="transmembrane region" description="Helical" evidence="1">
    <location>
        <begin position="60"/>
        <end position="87"/>
    </location>
</feature>
<sequence length="125" mass="13799">MKQSKGKQLVMILAGLALLAVVIGTLPHMIGLGLGALLAFYSISKFMQSNKWPAKLGFGFLAAIGIGLALSNIWAVIGIAAAIALYVGYMRMKLQRVNVQDLFNRRRTSTTHFEADWKDLDEKRF</sequence>
<dbReference type="EMBL" id="LNQL01000005">
    <property type="protein sequence ID" value="KSU48177.1"/>
    <property type="molecule type" value="Genomic_DNA"/>
</dbReference>
<evidence type="ECO:0000313" key="2">
    <source>
        <dbReference type="EMBL" id="KSU48177.1"/>
    </source>
</evidence>
<accession>A0A0V8GDB6</accession>
<protein>
    <recommendedName>
        <fullName evidence="8">Flagellar basal body rod protein</fullName>
    </recommendedName>
</protein>
<dbReference type="Proteomes" id="UP000072605">
    <property type="component" value="Unassembled WGS sequence"/>
</dbReference>
<reference evidence="2 5" key="1">
    <citation type="journal article" date="2015" name="Int. J. Syst. Evol. Microbiol.">
        <title>Exiguobacterium enclense sp. nov., isolated from sediment.</title>
        <authorList>
            <person name="Dastager S.G."/>
            <person name="Mawlankar R."/>
            <person name="Sonalkar V.V."/>
            <person name="Thorat M.N."/>
            <person name="Mual P."/>
            <person name="Verma A."/>
            <person name="Krishnamurthi S."/>
            <person name="Tang S.K."/>
            <person name="Li W.J."/>
        </authorList>
    </citation>
    <scope>NUCLEOTIDE SEQUENCE [LARGE SCALE GENOMIC DNA]</scope>
    <source>
        <strain evidence="2 5">NIO-1109</strain>
    </source>
</reference>
<organism evidence="2 5">
    <name type="scientific">Exiguobacterium indicum</name>
    <dbReference type="NCBI Taxonomy" id="296995"/>
    <lineage>
        <taxon>Bacteria</taxon>
        <taxon>Bacillati</taxon>
        <taxon>Bacillota</taxon>
        <taxon>Bacilli</taxon>
        <taxon>Bacillales</taxon>
        <taxon>Bacillales Family XII. Incertae Sedis</taxon>
        <taxon>Exiguobacterium</taxon>
    </lineage>
</organism>
<keyword evidence="1" id="KW-1133">Transmembrane helix</keyword>